<comment type="subcellular location">
    <subcellularLocation>
        <location evidence="1">Endoplasmic reticulum membrane</location>
        <topology evidence="1">Multi-pass membrane protein</topology>
    </subcellularLocation>
</comment>
<sequence>MSSSASKLDALYRRVLITQFFTRGWGEPAHMKRIFAFRRQLADRQKAVTFVDPNHPLTITKKESFKDHHVIEGHFLSPCAQYLPELLPVESHTAYFQMVLPKDMSRQTPMVIQYAGTGDHFFWRRRKLMALPMVSERGVGSIILENAFYGLRKPKDQLRSSLRNVTDLFVMGAANIMETLVLFHMCQRENFWPVVTHGISMGGHMASLSATVIPQAVGVVPCLALTSASPTFTQGVMASAIPWHVLEEQYSTLSSYRDEIARIVKSEENAFQAGIEFAQTMEDESISGTPFYVGGQPRVDKTQVSSKIQMAEIFRSLQLPFMGLFNRSKALSSDDKLKREAVQFMRGIMDECTHLKNFDVPVDPSLCVSVSAEYDAYQPQGSIRDVPEIWPGATSMFVPGTGHVGSYLFKQKMFRGVIYEVIDKMKHKEMLSSLKVLTLDLTGTVYRFTKPPFLQYQETAKEYNIVVNENDVKQAFKANWSRMNENHPHFGSTTHHDSTNWWMDLVHGTFEDVLGSSYQKHEIQPIALHLYNLYSTTSPFRVYPDSWEFLHRLKKVKDTSDLKVGLITNFDRRIVKVIQQLGVRPLVDFLVYSEGAQASKPDVNIFELALKKSLVSNVRPSEALHVGDDADKDYFGARQCGWHGFLLDRHGSLGQKRSDVDSNHVFSDFSQISNRLFGISQKGVRHRQKQRATMETKGIMHPKTKLNYYQTLPEECPEAQPDRIPSSKDSKIAETVRETPVLVEFAQAILSNPYLRINLYLIGVLVFSFLGEHIQEYQVYIYTAQPHNVFNDYFVKFGWAWTLAAFAPLALMSGIAYNGATGAFWSCIRIAIATGIWYGCTRLFDEIRTRLSPGLDISGHSFILIWSVMVLVEESGSYDGWDPLRRSLKCRQSSTESFGKRRTRFLIDSLTFPMRLCLIFTSLLSILWDVMFFSTILFYHTWVEKMIATGLAVFAWLLVYEGMYTLPITSLHPKHQALLACDRLET</sequence>
<dbReference type="InterPro" id="IPR006439">
    <property type="entry name" value="HAD-SF_hydro_IA"/>
</dbReference>
<keyword evidence="4 6" id="KW-1133">Transmembrane helix</keyword>
<keyword evidence="5 6" id="KW-0472">Membrane</keyword>
<dbReference type="InterPro" id="IPR029058">
    <property type="entry name" value="AB_hydrolase_fold"/>
</dbReference>
<dbReference type="SUPFAM" id="SSF56784">
    <property type="entry name" value="HAD-like"/>
    <property type="match status" value="1"/>
</dbReference>
<feature type="transmembrane region" description="Helical" evidence="6">
    <location>
        <begin position="823"/>
        <end position="840"/>
    </location>
</feature>
<evidence type="ECO:0000256" key="5">
    <source>
        <dbReference type="ARBA" id="ARBA00023136"/>
    </source>
</evidence>
<comment type="caution">
    <text evidence="7">The sequence shown here is derived from an EMBL/GenBank/DDBJ whole genome shotgun (WGS) entry which is preliminary data.</text>
</comment>
<feature type="transmembrane region" description="Helical" evidence="6">
    <location>
        <begin position="754"/>
        <end position="772"/>
    </location>
</feature>
<evidence type="ECO:0000256" key="3">
    <source>
        <dbReference type="ARBA" id="ARBA00022824"/>
    </source>
</evidence>
<evidence type="ECO:0000256" key="2">
    <source>
        <dbReference type="ARBA" id="ARBA00022692"/>
    </source>
</evidence>
<dbReference type="GO" id="GO:0010945">
    <property type="term" value="F:coenzyme A diphosphatase activity"/>
    <property type="evidence" value="ECO:0007669"/>
    <property type="project" value="InterPro"/>
</dbReference>
<feature type="transmembrane region" description="Helical" evidence="6">
    <location>
        <begin position="793"/>
        <end position="817"/>
    </location>
</feature>
<dbReference type="SFLD" id="SFLDG01129">
    <property type="entry name" value="C1.5:_HAD__Beta-PGM__Phosphata"/>
    <property type="match status" value="1"/>
</dbReference>
<dbReference type="Proteomes" id="UP000318571">
    <property type="component" value="Chromosome 10"/>
</dbReference>
<keyword evidence="2 6" id="KW-0812">Transmembrane</keyword>
<dbReference type="InterPro" id="IPR036412">
    <property type="entry name" value="HAD-like_sf"/>
</dbReference>
<proteinExistence type="predicted"/>
<dbReference type="InterPro" id="IPR019388">
    <property type="entry name" value="FIT"/>
</dbReference>
<dbReference type="NCBIfam" id="TIGR01549">
    <property type="entry name" value="HAD-SF-IA-v1"/>
    <property type="match status" value="1"/>
</dbReference>
<evidence type="ECO:0000313" key="7">
    <source>
        <dbReference type="EMBL" id="TRY63088.1"/>
    </source>
</evidence>
<reference evidence="7 8" key="1">
    <citation type="journal article" date="2018" name="Nat. Ecol. Evol.">
        <title>Genomic signatures of mitonuclear coevolution across populations of Tigriopus californicus.</title>
        <authorList>
            <person name="Barreto F.S."/>
            <person name="Watson E.T."/>
            <person name="Lima T.G."/>
            <person name="Willett C.S."/>
            <person name="Edmands S."/>
            <person name="Li W."/>
            <person name="Burton R.S."/>
        </authorList>
    </citation>
    <scope>NUCLEOTIDE SEQUENCE [LARGE SCALE GENOMIC DNA]</scope>
    <source>
        <strain evidence="7 8">San Diego</strain>
    </source>
</reference>
<dbReference type="InterPro" id="IPR023214">
    <property type="entry name" value="HAD_sf"/>
</dbReference>
<keyword evidence="8" id="KW-1185">Reference proteome</keyword>
<dbReference type="SFLD" id="SFLDS00003">
    <property type="entry name" value="Haloacid_Dehalogenase"/>
    <property type="match status" value="1"/>
</dbReference>
<dbReference type="Pfam" id="PF00702">
    <property type="entry name" value="Hydrolase"/>
    <property type="match status" value="1"/>
</dbReference>
<dbReference type="GO" id="GO:0005789">
    <property type="term" value="C:endoplasmic reticulum membrane"/>
    <property type="evidence" value="ECO:0007669"/>
    <property type="project" value="UniProtKB-SubCell"/>
</dbReference>
<dbReference type="Gene3D" id="3.40.50.1000">
    <property type="entry name" value="HAD superfamily/HAD-like"/>
    <property type="match status" value="1"/>
</dbReference>
<gene>
    <name evidence="7" type="ORF">TCAL_11032</name>
</gene>
<dbReference type="GO" id="GO:0019915">
    <property type="term" value="P:lipid storage"/>
    <property type="evidence" value="ECO:0007669"/>
    <property type="project" value="InterPro"/>
</dbReference>
<keyword evidence="3" id="KW-0256">Endoplasmic reticulum</keyword>
<dbReference type="NCBIfam" id="TIGR02252">
    <property type="entry name" value="DREG-2"/>
    <property type="match status" value="1"/>
</dbReference>
<dbReference type="SUPFAM" id="SSF53474">
    <property type="entry name" value="alpha/beta-Hydrolases"/>
    <property type="match status" value="1"/>
</dbReference>
<evidence type="ECO:0000256" key="6">
    <source>
        <dbReference type="SAM" id="Phobius"/>
    </source>
</evidence>
<accession>A0A553NCG3</accession>
<dbReference type="AlphaFoldDB" id="A0A553NCG3"/>
<dbReference type="Pfam" id="PF10261">
    <property type="entry name" value="FIT"/>
    <property type="match status" value="2"/>
</dbReference>
<organism evidence="7 8">
    <name type="scientific">Tigriopus californicus</name>
    <name type="common">Marine copepod</name>
    <dbReference type="NCBI Taxonomy" id="6832"/>
    <lineage>
        <taxon>Eukaryota</taxon>
        <taxon>Metazoa</taxon>
        <taxon>Ecdysozoa</taxon>
        <taxon>Arthropoda</taxon>
        <taxon>Crustacea</taxon>
        <taxon>Multicrustacea</taxon>
        <taxon>Hexanauplia</taxon>
        <taxon>Copepoda</taxon>
        <taxon>Harpacticoida</taxon>
        <taxon>Harpacticidae</taxon>
        <taxon>Tigriopus</taxon>
    </lineage>
</organism>
<dbReference type="PANTHER" id="PTHR13617">
    <property type="entry name" value="PROTEIN ABHD18"/>
    <property type="match status" value="1"/>
</dbReference>
<dbReference type="PANTHER" id="PTHR13617:SF14">
    <property type="entry name" value="PROTEIN ABHD18"/>
    <property type="match status" value="1"/>
</dbReference>
<evidence type="ECO:0000256" key="1">
    <source>
        <dbReference type="ARBA" id="ARBA00004477"/>
    </source>
</evidence>
<feature type="transmembrane region" description="Helical" evidence="6">
    <location>
        <begin position="946"/>
        <end position="966"/>
    </location>
</feature>
<evidence type="ECO:0000256" key="4">
    <source>
        <dbReference type="ARBA" id="ARBA00022989"/>
    </source>
</evidence>
<dbReference type="InterPro" id="IPR011949">
    <property type="entry name" value="HAD-SF_hydro_IA_REG-2-like"/>
</dbReference>
<name>A0A553NCG3_TIGCA</name>
<dbReference type="Gene3D" id="1.10.150.720">
    <property type="entry name" value="Haloacid dehalogenase-like hydrolase"/>
    <property type="match status" value="1"/>
</dbReference>
<dbReference type="EMBL" id="VCGU01000458">
    <property type="protein sequence ID" value="TRY63088.1"/>
    <property type="molecule type" value="Genomic_DNA"/>
</dbReference>
<dbReference type="InterPro" id="IPR044924">
    <property type="entry name" value="HAD-SF_hydro_IA_REG-2-like_cap"/>
</dbReference>
<dbReference type="InterPro" id="IPR019149">
    <property type="entry name" value="ABHD18"/>
</dbReference>
<dbReference type="Pfam" id="PF09752">
    <property type="entry name" value="ABHD18"/>
    <property type="match status" value="1"/>
</dbReference>
<feature type="transmembrane region" description="Helical" evidence="6">
    <location>
        <begin position="916"/>
        <end position="940"/>
    </location>
</feature>
<protein>
    <submittedName>
        <fullName evidence="7">Uncharacterized protein</fullName>
    </submittedName>
</protein>
<evidence type="ECO:0000313" key="8">
    <source>
        <dbReference type="Proteomes" id="UP000318571"/>
    </source>
</evidence>
<dbReference type="STRING" id="6832.A0A553NCG3"/>